<sequence>MSGTSSLEIKNVFPKALYLSKQARTHNCQELARRGPAVSKPRPQLIRRSPACREAIGLSRMQLKLISSPQGRGASRKKHTQLLSDCRHAARMKNILFFPSFFLFLEREKIRMEGGVELPQWMVSS</sequence>
<accession>A0A8X6QD26</accession>
<dbReference type="EMBL" id="BMAW01077645">
    <property type="protein sequence ID" value="GFU07375.1"/>
    <property type="molecule type" value="Genomic_DNA"/>
</dbReference>
<organism evidence="1 2">
    <name type="scientific">Nephila pilipes</name>
    <name type="common">Giant wood spider</name>
    <name type="synonym">Nephila maculata</name>
    <dbReference type="NCBI Taxonomy" id="299642"/>
    <lineage>
        <taxon>Eukaryota</taxon>
        <taxon>Metazoa</taxon>
        <taxon>Ecdysozoa</taxon>
        <taxon>Arthropoda</taxon>
        <taxon>Chelicerata</taxon>
        <taxon>Arachnida</taxon>
        <taxon>Araneae</taxon>
        <taxon>Araneomorphae</taxon>
        <taxon>Entelegynae</taxon>
        <taxon>Araneoidea</taxon>
        <taxon>Nephilidae</taxon>
        <taxon>Nephila</taxon>
    </lineage>
</organism>
<dbReference type="Proteomes" id="UP000887013">
    <property type="component" value="Unassembled WGS sequence"/>
</dbReference>
<dbReference type="AlphaFoldDB" id="A0A8X6QD26"/>
<protein>
    <submittedName>
        <fullName evidence="1">Uncharacterized protein</fullName>
    </submittedName>
</protein>
<gene>
    <name evidence="1" type="ORF">NPIL_583461</name>
</gene>
<name>A0A8X6QD26_NEPPI</name>
<proteinExistence type="predicted"/>
<comment type="caution">
    <text evidence="1">The sequence shown here is derived from an EMBL/GenBank/DDBJ whole genome shotgun (WGS) entry which is preliminary data.</text>
</comment>
<evidence type="ECO:0000313" key="1">
    <source>
        <dbReference type="EMBL" id="GFU07375.1"/>
    </source>
</evidence>
<keyword evidence="2" id="KW-1185">Reference proteome</keyword>
<reference evidence="1" key="1">
    <citation type="submission" date="2020-08" db="EMBL/GenBank/DDBJ databases">
        <title>Multicomponent nature underlies the extraordinary mechanical properties of spider dragline silk.</title>
        <authorList>
            <person name="Kono N."/>
            <person name="Nakamura H."/>
            <person name="Mori M."/>
            <person name="Yoshida Y."/>
            <person name="Ohtoshi R."/>
            <person name="Malay A.D."/>
            <person name="Moran D.A.P."/>
            <person name="Tomita M."/>
            <person name="Numata K."/>
            <person name="Arakawa K."/>
        </authorList>
    </citation>
    <scope>NUCLEOTIDE SEQUENCE</scope>
</reference>
<evidence type="ECO:0000313" key="2">
    <source>
        <dbReference type="Proteomes" id="UP000887013"/>
    </source>
</evidence>